<evidence type="ECO:0000313" key="7">
    <source>
        <dbReference type="Proteomes" id="UP001215956"/>
    </source>
</evidence>
<reference evidence="6 7" key="1">
    <citation type="submission" date="2023-03" db="EMBL/GenBank/DDBJ databases">
        <title>Whole genome sequencing of Methanotrichaceae archaeon M04Ac.</title>
        <authorList>
            <person name="Khomyakova M.A."/>
            <person name="Merkel A.Y."/>
            <person name="Slobodkin A.I."/>
        </authorList>
    </citation>
    <scope>NUCLEOTIDE SEQUENCE [LARGE SCALE GENOMIC DNA]</scope>
    <source>
        <strain evidence="6 7">M04Ac</strain>
    </source>
</reference>
<evidence type="ECO:0000256" key="1">
    <source>
        <dbReference type="ARBA" id="ARBA00004613"/>
    </source>
</evidence>
<sequence>MREMEMRHVYFFMFMVLLCLGAGTASAQPDESRDSNNYIYSDEINLGTNEYNDTIDFGFIIPGVSSIGDLFWLDLNRNGIQDDFDSSGRLLGIKEVRILLYYKLGDDYVKLGEQLTGEDGSYRFDGLPSGTYKVYVDRSTLPDDSYQPTIPYAPGSTIENDSNGIGITDTLPA</sequence>
<evidence type="ECO:0000256" key="3">
    <source>
        <dbReference type="ARBA" id="ARBA00022729"/>
    </source>
</evidence>
<accession>A0ABT5XEK3</accession>
<feature type="region of interest" description="Disordered" evidence="4">
    <location>
        <begin position="152"/>
        <end position="173"/>
    </location>
</feature>
<dbReference type="InterPro" id="IPR033764">
    <property type="entry name" value="Sdr_B"/>
</dbReference>
<name>A0ABT5XEK3_9EURY</name>
<dbReference type="EMBL" id="JARFPL010000012">
    <property type="protein sequence ID" value="MDF0592962.1"/>
    <property type="molecule type" value="Genomic_DNA"/>
</dbReference>
<dbReference type="Gene3D" id="2.60.40.10">
    <property type="entry name" value="Immunoglobulins"/>
    <property type="match status" value="1"/>
</dbReference>
<dbReference type="InterPro" id="IPR013783">
    <property type="entry name" value="Ig-like_fold"/>
</dbReference>
<feature type="domain" description="SD-repeat containing protein B" evidence="5">
    <location>
        <begin position="66"/>
        <end position="166"/>
    </location>
</feature>
<keyword evidence="7" id="KW-1185">Reference proteome</keyword>
<dbReference type="Proteomes" id="UP001215956">
    <property type="component" value="Unassembled WGS sequence"/>
</dbReference>
<evidence type="ECO:0000256" key="2">
    <source>
        <dbReference type="ARBA" id="ARBA00022525"/>
    </source>
</evidence>
<evidence type="ECO:0000259" key="5">
    <source>
        <dbReference type="Pfam" id="PF17210"/>
    </source>
</evidence>
<organism evidence="6 7">
    <name type="scientific">Candidatus Methanocrinis alkalitolerans</name>
    <dbReference type="NCBI Taxonomy" id="3033395"/>
    <lineage>
        <taxon>Archaea</taxon>
        <taxon>Methanobacteriati</taxon>
        <taxon>Methanobacteriota</taxon>
        <taxon>Stenosarchaea group</taxon>
        <taxon>Methanomicrobia</taxon>
        <taxon>Methanotrichales</taxon>
        <taxon>Methanotrichaceae</taxon>
        <taxon>Methanocrinis</taxon>
    </lineage>
</organism>
<proteinExistence type="predicted"/>
<evidence type="ECO:0000256" key="4">
    <source>
        <dbReference type="SAM" id="MobiDB-lite"/>
    </source>
</evidence>
<dbReference type="RefSeq" id="WP_316968668.1">
    <property type="nucleotide sequence ID" value="NZ_JARFPL010000012.1"/>
</dbReference>
<gene>
    <name evidence="6" type="ORF">P0O24_05130</name>
</gene>
<keyword evidence="3" id="KW-0732">Signal</keyword>
<dbReference type="SUPFAM" id="SSF117074">
    <property type="entry name" value="Hypothetical protein PA1324"/>
    <property type="match status" value="1"/>
</dbReference>
<comment type="subcellular location">
    <subcellularLocation>
        <location evidence="1">Secreted</location>
    </subcellularLocation>
</comment>
<dbReference type="Pfam" id="PF17210">
    <property type="entry name" value="SdrD_B"/>
    <property type="match status" value="1"/>
</dbReference>
<protein>
    <submittedName>
        <fullName evidence="6">SdrD B-like domain-containing protein</fullName>
    </submittedName>
</protein>
<evidence type="ECO:0000313" key="6">
    <source>
        <dbReference type="EMBL" id="MDF0592962.1"/>
    </source>
</evidence>
<keyword evidence="2" id="KW-0964">Secreted</keyword>
<comment type="caution">
    <text evidence="6">The sequence shown here is derived from an EMBL/GenBank/DDBJ whole genome shotgun (WGS) entry which is preliminary data.</text>
</comment>